<reference evidence="2 3" key="1">
    <citation type="journal article" date="2015" name="Nature">
        <title>rRNA introns, odd ribosomes, and small enigmatic genomes across a large radiation of phyla.</title>
        <authorList>
            <person name="Brown C.T."/>
            <person name="Hug L.A."/>
            <person name="Thomas B.C."/>
            <person name="Sharon I."/>
            <person name="Castelle C.J."/>
            <person name="Singh A."/>
            <person name="Wilkins M.J."/>
            <person name="Williams K.H."/>
            <person name="Banfield J.F."/>
        </authorList>
    </citation>
    <scope>NUCLEOTIDE SEQUENCE [LARGE SCALE GENOMIC DNA]</scope>
</reference>
<evidence type="ECO:0000259" key="1">
    <source>
        <dbReference type="Pfam" id="PF01022"/>
    </source>
</evidence>
<dbReference type="AlphaFoldDB" id="A0A0G1UWS2"/>
<dbReference type="InterPro" id="IPR001845">
    <property type="entry name" value="HTH_ArsR_DNA-bd_dom"/>
</dbReference>
<dbReference type="InterPro" id="IPR036388">
    <property type="entry name" value="WH-like_DNA-bd_sf"/>
</dbReference>
<evidence type="ECO:0000313" key="2">
    <source>
        <dbReference type="EMBL" id="KKU98521.1"/>
    </source>
</evidence>
<comment type="caution">
    <text evidence="2">The sequence shown here is derived from an EMBL/GenBank/DDBJ whole genome shotgun (WGS) entry which is preliminary data.</text>
</comment>
<dbReference type="EMBL" id="LCPO01000025">
    <property type="protein sequence ID" value="KKU98521.1"/>
    <property type="molecule type" value="Genomic_DNA"/>
</dbReference>
<feature type="domain" description="HTH arsR-type" evidence="1">
    <location>
        <begin position="1"/>
        <end position="31"/>
    </location>
</feature>
<organism evidence="2 3">
    <name type="scientific">Candidatus Jorgensenbacteria bacterium GW2011_GWC1_48_8</name>
    <dbReference type="NCBI Taxonomy" id="1618666"/>
    <lineage>
        <taxon>Bacteria</taxon>
        <taxon>Candidatus Joergenseniibacteriota</taxon>
    </lineage>
</organism>
<dbReference type="GO" id="GO:0003700">
    <property type="term" value="F:DNA-binding transcription factor activity"/>
    <property type="evidence" value="ECO:0007669"/>
    <property type="project" value="InterPro"/>
</dbReference>
<dbReference type="Pfam" id="PF01022">
    <property type="entry name" value="HTH_5"/>
    <property type="match status" value="1"/>
</dbReference>
<dbReference type="Gene3D" id="1.10.10.10">
    <property type="entry name" value="Winged helix-like DNA-binding domain superfamily/Winged helix DNA-binding domain"/>
    <property type="match status" value="1"/>
</dbReference>
<dbReference type="Proteomes" id="UP000034600">
    <property type="component" value="Unassembled WGS sequence"/>
</dbReference>
<protein>
    <recommendedName>
        <fullName evidence="1">HTH arsR-type domain-containing protein</fullName>
    </recommendedName>
</protein>
<name>A0A0G1UWS2_9BACT</name>
<proteinExistence type="predicted"/>
<dbReference type="InterPro" id="IPR011991">
    <property type="entry name" value="ArsR-like_HTH"/>
</dbReference>
<evidence type="ECO:0000313" key="3">
    <source>
        <dbReference type="Proteomes" id="UP000034600"/>
    </source>
</evidence>
<sequence length="59" mass="6588">MNVGGIAEELNISPKATSKHLIILHNLDVLESVGKEGHVLYSLNTKMPRDFRRVLGNFN</sequence>
<accession>A0A0G1UWS2</accession>
<dbReference type="SUPFAM" id="SSF46785">
    <property type="entry name" value="Winged helix' DNA-binding domain"/>
    <property type="match status" value="1"/>
</dbReference>
<dbReference type="InterPro" id="IPR036390">
    <property type="entry name" value="WH_DNA-bd_sf"/>
</dbReference>
<gene>
    <name evidence="2" type="ORF">UY32_C0025G0006</name>
</gene>
<dbReference type="CDD" id="cd00090">
    <property type="entry name" value="HTH_ARSR"/>
    <property type="match status" value="1"/>
</dbReference>